<dbReference type="PANTHER" id="PTHR46429">
    <property type="entry name" value="23S RRNA (GUANOSINE-2'-O-)-METHYLTRANSFERASE RLMB"/>
    <property type="match status" value="1"/>
</dbReference>
<name>A0A154L292_9PROT</name>
<feature type="domain" description="RNA 2-O ribose methyltransferase substrate binding" evidence="5">
    <location>
        <begin position="53"/>
        <end position="129"/>
    </location>
</feature>
<comment type="caution">
    <text evidence="6">The sequence shown here is derived from an EMBL/GenBank/DDBJ whole genome shotgun (WGS) entry which is preliminary data.</text>
</comment>
<sequence length="292" mass="31611">MSRRNNSRSANRSTGTGPGDSFTQDDDKRDGNSRRGRKRGRDGGNASNASRLILFGRHPVLNAIYNPQRTIHKIWASEAVRDEIVAALADTERTDVQLDAAGRTDLDEMLPPGTVHQGMAMHCAPLPQISVEELIADTRDEEQCTVLILDQVTDPHNVGAILRSAAAFGAAAVIVPDRHAPPETGVLAKSASGALETVPYIHAGNLNHTIEKLKAAHFWLAGMDGYAEQTLAEAKLKGRVGIVMGSEGDGLRRLTRENCDFLVKLPMSDRIESLNVSNAAAVALYELYRTRG</sequence>
<dbReference type="InterPro" id="IPR029026">
    <property type="entry name" value="tRNA_m1G_MTases_N"/>
</dbReference>
<keyword evidence="3" id="KW-0808">Transferase</keyword>
<dbReference type="GO" id="GO:0006396">
    <property type="term" value="P:RNA processing"/>
    <property type="evidence" value="ECO:0007669"/>
    <property type="project" value="InterPro"/>
</dbReference>
<evidence type="ECO:0000256" key="4">
    <source>
        <dbReference type="SAM" id="MobiDB-lite"/>
    </source>
</evidence>
<dbReference type="SMART" id="SM00967">
    <property type="entry name" value="SpoU_sub_bind"/>
    <property type="match status" value="1"/>
</dbReference>
<comment type="similarity">
    <text evidence="1">Belongs to the class IV-like SAM-binding methyltransferase superfamily. RNA methyltransferase TrmH family.</text>
</comment>
<dbReference type="Pfam" id="PF00588">
    <property type="entry name" value="SpoU_methylase"/>
    <property type="match status" value="1"/>
</dbReference>
<dbReference type="EMBL" id="LPVY01000021">
    <property type="protein sequence ID" value="KZB61951.1"/>
    <property type="molecule type" value="Genomic_DNA"/>
</dbReference>
<dbReference type="Gene3D" id="3.30.1330.30">
    <property type="match status" value="1"/>
</dbReference>
<dbReference type="SUPFAM" id="SSF75217">
    <property type="entry name" value="alpha/beta knot"/>
    <property type="match status" value="1"/>
</dbReference>
<protein>
    <submittedName>
        <fullName evidence="6">Pseudouridine synthase</fullName>
    </submittedName>
</protein>
<dbReference type="NCBIfam" id="TIGR00186">
    <property type="entry name" value="rRNA_methyl_3"/>
    <property type="match status" value="1"/>
</dbReference>
<dbReference type="FunFam" id="3.40.1280.10:FF:000008">
    <property type="entry name" value="Group 3 RNA methyltransferase TrmH"/>
    <property type="match status" value="1"/>
</dbReference>
<dbReference type="InterPro" id="IPR029064">
    <property type="entry name" value="Ribosomal_eL30-like_sf"/>
</dbReference>
<dbReference type="GO" id="GO:0032259">
    <property type="term" value="P:methylation"/>
    <property type="evidence" value="ECO:0007669"/>
    <property type="project" value="UniProtKB-KW"/>
</dbReference>
<evidence type="ECO:0000256" key="1">
    <source>
        <dbReference type="ARBA" id="ARBA00007228"/>
    </source>
</evidence>
<evidence type="ECO:0000259" key="5">
    <source>
        <dbReference type="SMART" id="SM00967"/>
    </source>
</evidence>
<dbReference type="InterPro" id="IPR029028">
    <property type="entry name" value="Alpha/beta_knot_MTases"/>
</dbReference>
<evidence type="ECO:0000313" key="7">
    <source>
        <dbReference type="Proteomes" id="UP000076335"/>
    </source>
</evidence>
<dbReference type="GO" id="GO:0005829">
    <property type="term" value="C:cytosol"/>
    <property type="evidence" value="ECO:0007669"/>
    <property type="project" value="TreeGrafter"/>
</dbReference>
<evidence type="ECO:0000256" key="3">
    <source>
        <dbReference type="ARBA" id="ARBA00022679"/>
    </source>
</evidence>
<dbReference type="GO" id="GO:0003723">
    <property type="term" value="F:RNA binding"/>
    <property type="evidence" value="ECO:0007669"/>
    <property type="project" value="InterPro"/>
</dbReference>
<dbReference type="RefSeq" id="WP_062952538.1">
    <property type="nucleotide sequence ID" value="NZ_CP136684.1"/>
</dbReference>
<evidence type="ECO:0000313" key="6">
    <source>
        <dbReference type="EMBL" id="KZB61951.1"/>
    </source>
</evidence>
<evidence type="ECO:0000256" key="2">
    <source>
        <dbReference type="ARBA" id="ARBA00022603"/>
    </source>
</evidence>
<dbReference type="AlphaFoldDB" id="A0A154L292"/>
<dbReference type="InterPro" id="IPR004441">
    <property type="entry name" value="rRNA_MeTrfase_TrmH"/>
</dbReference>
<dbReference type="InterPro" id="IPR013123">
    <property type="entry name" value="SpoU_subst-bd"/>
</dbReference>
<proteinExistence type="inferred from homology"/>
<dbReference type="GO" id="GO:0008173">
    <property type="term" value="F:RNA methyltransferase activity"/>
    <property type="evidence" value="ECO:0007669"/>
    <property type="project" value="InterPro"/>
</dbReference>
<dbReference type="CDD" id="cd18103">
    <property type="entry name" value="SpoU-like_RlmB"/>
    <property type="match status" value="1"/>
</dbReference>
<dbReference type="InterPro" id="IPR001537">
    <property type="entry name" value="SpoU_MeTrfase"/>
</dbReference>
<dbReference type="PANTHER" id="PTHR46429:SF1">
    <property type="entry name" value="23S RRNA (GUANOSINE-2'-O-)-METHYLTRANSFERASE RLMB"/>
    <property type="match status" value="1"/>
</dbReference>
<keyword evidence="2" id="KW-0489">Methyltransferase</keyword>
<dbReference type="SUPFAM" id="SSF55315">
    <property type="entry name" value="L30e-like"/>
    <property type="match status" value="1"/>
</dbReference>
<feature type="region of interest" description="Disordered" evidence="4">
    <location>
        <begin position="1"/>
        <end position="48"/>
    </location>
</feature>
<dbReference type="Proteomes" id="UP000076335">
    <property type="component" value="Unassembled WGS sequence"/>
</dbReference>
<dbReference type="Pfam" id="PF08032">
    <property type="entry name" value="SpoU_sub_bind"/>
    <property type="match status" value="1"/>
</dbReference>
<dbReference type="OrthoDB" id="9785673at2"/>
<reference evidence="6 7" key="1">
    <citation type="submission" date="2015-12" db="EMBL/GenBank/DDBJ databases">
        <title>Genome sequence of Thalassospira lucentensis MCCC 1A02072.</title>
        <authorList>
            <person name="Lu L."/>
            <person name="Lai Q."/>
            <person name="Shao Z."/>
            <person name="Qian P."/>
        </authorList>
    </citation>
    <scope>NUCLEOTIDE SEQUENCE [LARGE SCALE GENOMIC DNA]</scope>
    <source>
        <strain evidence="6 7">MCCC 1A02072</strain>
    </source>
</reference>
<gene>
    <name evidence="6" type="ORF">AUP42_02965</name>
</gene>
<dbReference type="Gene3D" id="3.40.1280.10">
    <property type="match status" value="1"/>
</dbReference>
<accession>A0A154L292</accession>
<organism evidence="6 7">
    <name type="scientific">Thalassospira lucentensis</name>
    <dbReference type="NCBI Taxonomy" id="168935"/>
    <lineage>
        <taxon>Bacteria</taxon>
        <taxon>Pseudomonadati</taxon>
        <taxon>Pseudomonadota</taxon>
        <taxon>Alphaproteobacteria</taxon>
        <taxon>Rhodospirillales</taxon>
        <taxon>Thalassospiraceae</taxon>
        <taxon>Thalassospira</taxon>
    </lineage>
</organism>